<evidence type="ECO:0000256" key="3">
    <source>
        <dbReference type="ARBA" id="ARBA00022603"/>
    </source>
</evidence>
<dbReference type="GO" id="GO:0009007">
    <property type="term" value="F:site-specific DNA-methyltransferase (adenine-specific) activity"/>
    <property type="evidence" value="ECO:0007669"/>
    <property type="project" value="UniProtKB-EC"/>
</dbReference>
<dbReference type="Proteomes" id="UP001295462">
    <property type="component" value="Unassembled WGS sequence"/>
</dbReference>
<dbReference type="AlphaFoldDB" id="A0AAU9QXU0"/>
<dbReference type="Gene3D" id="3.40.50.150">
    <property type="entry name" value="Vaccinia Virus protein VP39"/>
    <property type="match status" value="1"/>
</dbReference>
<dbReference type="InterPro" id="IPR023095">
    <property type="entry name" value="Ade_MeTrfase_dom_2"/>
</dbReference>
<dbReference type="InterPro" id="IPR012327">
    <property type="entry name" value="MeTrfase_D12"/>
</dbReference>
<protein>
    <recommendedName>
        <fullName evidence="2">site-specific DNA-methyltransferase (adenine-specific)</fullName>
        <ecNumber evidence="2">2.1.1.72</ecNumber>
    </recommendedName>
</protein>
<dbReference type="RefSeq" id="WP_409588134.1">
    <property type="nucleotide sequence ID" value="NZ_CAKMTZ010000002.1"/>
</dbReference>
<evidence type="ECO:0000256" key="2">
    <source>
        <dbReference type="ARBA" id="ARBA00011900"/>
    </source>
</evidence>
<evidence type="ECO:0000313" key="7">
    <source>
        <dbReference type="EMBL" id="CAH1603968.1"/>
    </source>
</evidence>
<dbReference type="Gene3D" id="1.10.1020.10">
    <property type="entry name" value="Adenine-specific Methyltransferase, Domain 2"/>
    <property type="match status" value="1"/>
</dbReference>
<keyword evidence="4 7" id="KW-0808">Transferase</keyword>
<gene>
    <name evidence="7" type="ORF">THF1A12_90072</name>
</gene>
<evidence type="ECO:0000256" key="5">
    <source>
        <dbReference type="ARBA" id="ARBA00022691"/>
    </source>
</evidence>
<dbReference type="GO" id="GO:0032259">
    <property type="term" value="P:methylation"/>
    <property type="evidence" value="ECO:0007669"/>
    <property type="project" value="UniProtKB-KW"/>
</dbReference>
<evidence type="ECO:0000256" key="6">
    <source>
        <dbReference type="ARBA" id="ARBA00047942"/>
    </source>
</evidence>
<dbReference type="EC" id="2.1.1.72" evidence="2"/>
<evidence type="ECO:0000256" key="4">
    <source>
        <dbReference type="ARBA" id="ARBA00022679"/>
    </source>
</evidence>
<evidence type="ECO:0000313" key="8">
    <source>
        <dbReference type="Proteomes" id="UP001295462"/>
    </source>
</evidence>
<name>A0AAU9QXU0_9VIBR</name>
<dbReference type="SUPFAM" id="SSF53335">
    <property type="entry name" value="S-adenosyl-L-methionine-dependent methyltransferases"/>
    <property type="match status" value="1"/>
</dbReference>
<proteinExistence type="inferred from homology"/>
<organism evidence="7 8">
    <name type="scientific">Vibrio jasicida</name>
    <dbReference type="NCBI Taxonomy" id="766224"/>
    <lineage>
        <taxon>Bacteria</taxon>
        <taxon>Pseudomonadati</taxon>
        <taxon>Pseudomonadota</taxon>
        <taxon>Gammaproteobacteria</taxon>
        <taxon>Vibrionales</taxon>
        <taxon>Vibrionaceae</taxon>
        <taxon>Vibrio</taxon>
    </lineage>
</organism>
<comment type="caution">
    <text evidence="7">The sequence shown here is derived from an EMBL/GenBank/DDBJ whole genome shotgun (WGS) entry which is preliminary data.</text>
</comment>
<sequence length="571" mass="66213">MKTQSHNFKSVPYQGSKAKLLTFLEESLDHYFDSIGQKQELKTFFDAFSGSGQVAHHFKDKFDLITNDKQSFTKVINDTYLSSSADVKRIQELVDELNNLSELYFYQTDGWFTATYSQDFLDGSAVAQDGSRKVWLSKNARKVDMIRTRIDEMRDSGEINQDEMNILLTSLLRAASNVSNTVGHQNGYLRKWSKKSLKDLILEVPQFSTSKRNHKNYCGDIFDVLDEVQSDITYFDPPYGTNNTNISSGVRYSAFYHLHNTIVQNSRPEIFGKASRPLETKGKTEPLEKNKKEVVMPKFIELIQRSKTKFVCFSYSTQGLLSAQDFEEVFRLGGCEMSTFKVYYKAHSKNAQSKAALKNGEYINRENHDEELYELFIIAKKKPVRLVECKLEQKIETYLKESDSTHSISDKSYSIYYDNKKGSFIEKTTGEISMTDEEFKINPENPDSVHYIERVGFLNRQTHYVKYCYVKTPDHFVEVMYYARQLLNSRFKSEELDRMCFDAKGDIQKVYAELGNYIQTKIDAHLDKDLVIDDCYALSNDINDERSPIYSAIMLFCEEHWIFNKVEDLAI</sequence>
<dbReference type="EMBL" id="CAKMUD010000149">
    <property type="protein sequence ID" value="CAH1603968.1"/>
    <property type="molecule type" value="Genomic_DNA"/>
</dbReference>
<accession>A0AAU9QXU0</accession>
<reference evidence="7" key="1">
    <citation type="submission" date="2022-01" db="EMBL/GenBank/DDBJ databases">
        <authorList>
            <person name="Lagorce A."/>
        </authorList>
    </citation>
    <scope>NUCLEOTIDE SEQUENCE</scope>
    <source>
        <strain evidence="7">Th15_F1_A12</strain>
    </source>
</reference>
<evidence type="ECO:0000256" key="1">
    <source>
        <dbReference type="ARBA" id="ARBA00006594"/>
    </source>
</evidence>
<comment type="similarity">
    <text evidence="1">Belongs to the N(4)/N(6)-methyltransferase family.</text>
</comment>
<dbReference type="GO" id="GO:0009307">
    <property type="term" value="P:DNA restriction-modification system"/>
    <property type="evidence" value="ECO:0007669"/>
    <property type="project" value="InterPro"/>
</dbReference>
<dbReference type="Pfam" id="PF02086">
    <property type="entry name" value="MethyltransfD12"/>
    <property type="match status" value="1"/>
</dbReference>
<keyword evidence="3 7" id="KW-0489">Methyltransferase</keyword>
<keyword evidence="5" id="KW-0949">S-adenosyl-L-methionine</keyword>
<comment type="catalytic activity">
    <reaction evidence="6">
        <text>a 2'-deoxyadenosine in DNA + S-adenosyl-L-methionine = an N(6)-methyl-2'-deoxyadenosine in DNA + S-adenosyl-L-homocysteine + H(+)</text>
        <dbReference type="Rhea" id="RHEA:15197"/>
        <dbReference type="Rhea" id="RHEA-COMP:12418"/>
        <dbReference type="Rhea" id="RHEA-COMP:12419"/>
        <dbReference type="ChEBI" id="CHEBI:15378"/>
        <dbReference type="ChEBI" id="CHEBI:57856"/>
        <dbReference type="ChEBI" id="CHEBI:59789"/>
        <dbReference type="ChEBI" id="CHEBI:90615"/>
        <dbReference type="ChEBI" id="CHEBI:90616"/>
        <dbReference type="EC" id="2.1.1.72"/>
    </reaction>
</comment>
<dbReference type="InterPro" id="IPR029063">
    <property type="entry name" value="SAM-dependent_MTases_sf"/>
</dbReference>